<comment type="caution">
    <text evidence="12">The sequence shown here is derived from an EMBL/GenBank/DDBJ whole genome shotgun (WGS) entry which is preliminary data.</text>
</comment>
<dbReference type="InterPro" id="IPR000217">
    <property type="entry name" value="Tubulin"/>
</dbReference>
<evidence type="ECO:0000256" key="6">
    <source>
        <dbReference type="ARBA" id="ARBA00023134"/>
    </source>
</evidence>
<dbReference type="Pfam" id="PF00091">
    <property type="entry name" value="Tubulin"/>
    <property type="match status" value="1"/>
</dbReference>
<dbReference type="GO" id="GO:0005874">
    <property type="term" value="C:microtubule"/>
    <property type="evidence" value="ECO:0007669"/>
    <property type="project" value="UniProtKB-KW"/>
</dbReference>
<dbReference type="PRINTS" id="PR01164">
    <property type="entry name" value="GAMMATUBULIN"/>
</dbReference>
<proteinExistence type="inferred from homology"/>
<dbReference type="GO" id="GO:0007020">
    <property type="term" value="P:microtubule nucleation"/>
    <property type="evidence" value="ECO:0007669"/>
    <property type="project" value="InterPro"/>
</dbReference>
<dbReference type="Proteomes" id="UP001301350">
    <property type="component" value="Unassembled WGS sequence"/>
</dbReference>
<comment type="subcellular location">
    <subcellularLocation>
        <location evidence="1">Cytoplasm</location>
        <location evidence="1">Cytoskeleton</location>
        <location evidence="1">Microtubule organizing center</location>
    </subcellularLocation>
</comment>
<dbReference type="GO" id="GO:0000930">
    <property type="term" value="C:gamma-tubulin complex"/>
    <property type="evidence" value="ECO:0007669"/>
    <property type="project" value="InterPro"/>
</dbReference>
<dbReference type="InterPro" id="IPR036525">
    <property type="entry name" value="Tubulin/FtsZ_GTPase_sf"/>
</dbReference>
<name>A0AAV9ISM6_CYACA</name>
<dbReference type="SUPFAM" id="SSF52490">
    <property type="entry name" value="Tubulin nucleotide-binding domain-like"/>
    <property type="match status" value="1"/>
</dbReference>
<evidence type="ECO:0000259" key="10">
    <source>
        <dbReference type="SMART" id="SM00864"/>
    </source>
</evidence>
<feature type="compositionally biased region" description="Basic and acidic residues" evidence="9">
    <location>
        <begin position="182"/>
        <end position="201"/>
    </location>
</feature>
<evidence type="ECO:0000256" key="1">
    <source>
        <dbReference type="ARBA" id="ARBA00004267"/>
    </source>
</evidence>
<dbReference type="GO" id="GO:0005525">
    <property type="term" value="F:GTP binding"/>
    <property type="evidence" value="ECO:0007669"/>
    <property type="project" value="UniProtKB-UniRule"/>
</dbReference>
<keyword evidence="7" id="KW-0206">Cytoskeleton</keyword>
<dbReference type="InterPro" id="IPR002454">
    <property type="entry name" value="Gamma_tubulin"/>
</dbReference>
<organism evidence="12 13">
    <name type="scientific">Cyanidium caldarium</name>
    <name type="common">Red alga</name>
    <dbReference type="NCBI Taxonomy" id="2771"/>
    <lineage>
        <taxon>Eukaryota</taxon>
        <taxon>Rhodophyta</taxon>
        <taxon>Bangiophyceae</taxon>
        <taxon>Cyanidiales</taxon>
        <taxon>Cyanidiaceae</taxon>
        <taxon>Cyanidium</taxon>
    </lineage>
</organism>
<dbReference type="InterPro" id="IPR023123">
    <property type="entry name" value="Tubulin_C"/>
</dbReference>
<keyword evidence="3" id="KW-0963">Cytoplasm</keyword>
<evidence type="ECO:0000256" key="5">
    <source>
        <dbReference type="ARBA" id="ARBA00022741"/>
    </source>
</evidence>
<keyword evidence="6 8" id="KW-0342">GTP-binding</keyword>
<feature type="domain" description="Tubulin/FtsZ 2-layer sandwich" evidence="11">
    <location>
        <begin position="277"/>
        <end position="446"/>
    </location>
</feature>
<evidence type="ECO:0000256" key="2">
    <source>
        <dbReference type="ARBA" id="ARBA00009636"/>
    </source>
</evidence>
<protein>
    <recommendedName>
        <fullName evidence="8">Tubulin gamma chain</fullName>
    </recommendedName>
</protein>
<evidence type="ECO:0000256" key="3">
    <source>
        <dbReference type="ARBA" id="ARBA00022490"/>
    </source>
</evidence>
<dbReference type="Pfam" id="PF03953">
    <property type="entry name" value="Tubulin_C"/>
    <property type="match status" value="1"/>
</dbReference>
<dbReference type="GO" id="GO:0031122">
    <property type="term" value="P:cytoplasmic microtubule organization"/>
    <property type="evidence" value="ECO:0007669"/>
    <property type="project" value="InterPro"/>
</dbReference>
<comment type="similarity">
    <text evidence="2 8">Belongs to the tubulin family.</text>
</comment>
<keyword evidence="13" id="KW-1185">Reference proteome</keyword>
<dbReference type="AlphaFoldDB" id="A0AAV9ISM6"/>
<dbReference type="PROSITE" id="PS00227">
    <property type="entry name" value="TUBULIN"/>
    <property type="match status" value="1"/>
</dbReference>
<sequence>MPREIITLQVGQCGNQIGCEFWKQLCLEHGIRPDGLLEGYAVAGLDRKDPFFYQADDGRYTPRAILIDLEPRVIQAIRSSAYRQLFNPENCFVSADGGGAGNNWASGYRQGEEREEELFDMVEREAENSDSLAGFQMCHSIAGGTGSGLGSYLLERLNDRFPKKVIQTYSVFPNQAYGGGAGHERGSGGSRASEEMERAERDESLVSDVVVQPYNSLLTLKRLTQNADSVVVLDNNALNRIACDRLYIEHPTFSEVNSLVSMVMSAASTTLRYPSYTNNDLVSLMASLIPTPLCHFLMTSYTPLTLYSGSELMRQAASANGNGPGRDPLQQVAPVGESHVRKTSVLDVMRRLLLPKNIMVSCPMRRGYYLSLLNIIQGSAEDPSQVHKSLQRIRERQLAPFAPWTTANIQVALTRKSPYLQSTQLVSGLMLANHTGIANLFGRMMSAYDKLRKRNAFMDMYAKEPMFHHDWEEFDSAREVAQSLHNEYGAAEQAEYMGAGGMAEAGGTQGAWAPPARQGIPQPSV</sequence>
<accession>A0AAV9ISM6</accession>
<dbReference type="SMART" id="SM00865">
    <property type="entry name" value="Tubulin_C"/>
    <property type="match status" value="1"/>
</dbReference>
<feature type="domain" description="Tubulin/FtsZ GTPase" evidence="10">
    <location>
        <begin position="48"/>
        <end position="275"/>
    </location>
</feature>
<dbReference type="InterPro" id="IPR037103">
    <property type="entry name" value="Tubulin/FtsZ-like_C"/>
</dbReference>
<evidence type="ECO:0000256" key="8">
    <source>
        <dbReference type="RuleBase" id="RU000352"/>
    </source>
</evidence>
<evidence type="ECO:0000256" key="4">
    <source>
        <dbReference type="ARBA" id="ARBA00022701"/>
    </source>
</evidence>
<dbReference type="InterPro" id="IPR003008">
    <property type="entry name" value="Tubulin_FtsZ_GTPase"/>
</dbReference>
<keyword evidence="5 8" id="KW-0547">Nucleotide-binding</keyword>
<dbReference type="CDD" id="cd02188">
    <property type="entry name" value="gamma_tubulin"/>
    <property type="match status" value="1"/>
</dbReference>
<dbReference type="InterPro" id="IPR018316">
    <property type="entry name" value="Tubulin/FtsZ_2-layer-sand-dom"/>
</dbReference>
<comment type="function">
    <text evidence="8">Tubulin is the major constituent of microtubules, protein filaments consisting of alpha- and beta-tubulin heterodimers. Gamma-tubulin is a key component of the gamma-tubulin ring complex (gTuRC) which mediates microtubule nucleation. The gTuRC regulates the minus-end nucleation of alpha-beta tubulin heterodimers that grow into microtubule protafilaments, a critical step in centrosome duplication and spindle formation.</text>
</comment>
<dbReference type="Gene3D" id="1.10.287.600">
    <property type="entry name" value="Helix hairpin bin"/>
    <property type="match status" value="1"/>
</dbReference>
<dbReference type="EMBL" id="JANCYW010000004">
    <property type="protein sequence ID" value="KAK4535159.1"/>
    <property type="molecule type" value="Genomic_DNA"/>
</dbReference>
<dbReference type="PRINTS" id="PR01161">
    <property type="entry name" value="TUBULIN"/>
</dbReference>
<evidence type="ECO:0000259" key="11">
    <source>
        <dbReference type="SMART" id="SM00865"/>
    </source>
</evidence>
<dbReference type="PANTHER" id="PTHR11588">
    <property type="entry name" value="TUBULIN"/>
    <property type="match status" value="1"/>
</dbReference>
<dbReference type="SUPFAM" id="SSF55307">
    <property type="entry name" value="Tubulin C-terminal domain-like"/>
    <property type="match status" value="1"/>
</dbReference>
<evidence type="ECO:0000256" key="7">
    <source>
        <dbReference type="ARBA" id="ARBA00023212"/>
    </source>
</evidence>
<evidence type="ECO:0000313" key="13">
    <source>
        <dbReference type="Proteomes" id="UP001301350"/>
    </source>
</evidence>
<feature type="region of interest" description="Disordered" evidence="9">
    <location>
        <begin position="177"/>
        <end position="201"/>
    </location>
</feature>
<keyword evidence="4 8" id="KW-0493">Microtubule</keyword>
<evidence type="ECO:0000313" key="12">
    <source>
        <dbReference type="EMBL" id="KAK4535159.1"/>
    </source>
</evidence>
<dbReference type="InterPro" id="IPR008280">
    <property type="entry name" value="Tub_FtsZ_C"/>
</dbReference>
<dbReference type="FunFam" id="1.10.287.600:FF:000004">
    <property type="entry name" value="Tubulin gamma chain"/>
    <property type="match status" value="1"/>
</dbReference>
<evidence type="ECO:0000256" key="9">
    <source>
        <dbReference type="SAM" id="MobiDB-lite"/>
    </source>
</evidence>
<reference evidence="12 13" key="1">
    <citation type="submission" date="2022-07" db="EMBL/GenBank/DDBJ databases">
        <title>Genome-wide signatures of adaptation to extreme environments.</title>
        <authorList>
            <person name="Cho C.H."/>
            <person name="Yoon H.S."/>
        </authorList>
    </citation>
    <scope>NUCLEOTIDE SEQUENCE [LARGE SCALE GENOMIC DNA]</scope>
    <source>
        <strain evidence="12 13">DBV 063 E5</strain>
    </source>
</reference>
<gene>
    <name evidence="12" type="ORF">CDCA_CDCA04G1184</name>
</gene>
<dbReference type="SMART" id="SM00864">
    <property type="entry name" value="Tubulin"/>
    <property type="match status" value="1"/>
</dbReference>
<dbReference type="InterPro" id="IPR017975">
    <property type="entry name" value="Tubulin_CS"/>
</dbReference>
<dbReference type="Gene3D" id="3.30.1330.20">
    <property type="entry name" value="Tubulin/FtsZ, C-terminal domain"/>
    <property type="match status" value="1"/>
</dbReference>
<dbReference type="Gene3D" id="3.40.50.1440">
    <property type="entry name" value="Tubulin/FtsZ, GTPase domain"/>
    <property type="match status" value="1"/>
</dbReference>